<gene>
    <name evidence="1" type="ORF">E5336_00805</name>
</gene>
<evidence type="ECO:0000313" key="2">
    <source>
        <dbReference type="Proteomes" id="UP000308836"/>
    </source>
</evidence>
<comment type="caution">
    <text evidence="1">The sequence shown here is derived from an EMBL/GenBank/DDBJ whole genome shotgun (WGS) entry which is preliminary data.</text>
</comment>
<protein>
    <submittedName>
        <fullName evidence="1">Uncharacterized protein</fullName>
    </submittedName>
</protein>
<proteinExistence type="predicted"/>
<accession>A0AC61REL1</accession>
<name>A0AC61REL1_9FIRM</name>
<keyword evidence="2" id="KW-1185">Reference proteome</keyword>
<organism evidence="1 2">
    <name type="scientific">Dubosiella muris</name>
    <dbReference type="NCBI Taxonomy" id="3038133"/>
    <lineage>
        <taxon>Bacteria</taxon>
        <taxon>Bacillati</taxon>
        <taxon>Bacillota</taxon>
        <taxon>Erysipelotrichia</taxon>
        <taxon>Erysipelotrichales</taxon>
        <taxon>Erysipelotrichaceae</taxon>
        <taxon>Dubosiella</taxon>
    </lineage>
</organism>
<dbReference type="Proteomes" id="UP000308836">
    <property type="component" value="Unassembled WGS sequence"/>
</dbReference>
<reference evidence="1" key="1">
    <citation type="submission" date="2019-04" db="EMBL/GenBank/DDBJ databases">
        <title>Microbes associate with the intestines of laboratory mice.</title>
        <authorList>
            <person name="Navarre W."/>
            <person name="Wong E."/>
            <person name="Huang K."/>
            <person name="Tropini C."/>
            <person name="Ng K."/>
            <person name="Yu B."/>
        </authorList>
    </citation>
    <scope>NUCLEOTIDE SEQUENCE</scope>
    <source>
        <strain evidence="1">NM09_H32</strain>
    </source>
</reference>
<dbReference type="EMBL" id="SRYG01000001">
    <property type="protein sequence ID" value="TGY67344.1"/>
    <property type="molecule type" value="Genomic_DNA"/>
</dbReference>
<sequence>MKTWKKVLVLAMPLAPLPVAWLLFPLPSIEMDHTLFFQSIGLEALTCLFTFGLVSVWKKSAARLVLPSRLVWAYRLALATLFIALWLGCLYGSTYAMLFATRRLYVFFYMAYATLTISIPTTG</sequence>
<evidence type="ECO:0000313" key="1">
    <source>
        <dbReference type="EMBL" id="TGY67344.1"/>
    </source>
</evidence>